<keyword evidence="7" id="KW-0460">Magnesium</keyword>
<keyword evidence="3" id="KW-0808">Transferase</keyword>
<accession>A0A977PWZ5</accession>
<keyword evidence="7" id="KW-0479">Metal-binding</keyword>
<dbReference type="EMBL" id="CP073041">
    <property type="protein sequence ID" value="UXE61000.1"/>
    <property type="molecule type" value="Genomic_DNA"/>
</dbReference>
<dbReference type="Proteomes" id="UP001065613">
    <property type="component" value="Chromosome"/>
</dbReference>
<evidence type="ECO:0000256" key="3">
    <source>
        <dbReference type="ARBA" id="ARBA00022679"/>
    </source>
</evidence>
<feature type="transmembrane region" description="Helical" evidence="8">
    <location>
        <begin position="242"/>
        <end position="266"/>
    </location>
</feature>
<dbReference type="Pfam" id="PF00953">
    <property type="entry name" value="Glycos_transf_4"/>
    <property type="match status" value="1"/>
</dbReference>
<dbReference type="PANTHER" id="PTHR22926">
    <property type="entry name" value="PHOSPHO-N-ACETYLMURAMOYL-PENTAPEPTIDE-TRANSFERASE"/>
    <property type="match status" value="1"/>
</dbReference>
<keyword evidence="6 8" id="KW-0472">Membrane</keyword>
<keyword evidence="5 8" id="KW-1133">Transmembrane helix</keyword>
<feature type="transmembrane region" description="Helical" evidence="8">
    <location>
        <begin position="73"/>
        <end position="90"/>
    </location>
</feature>
<proteinExistence type="predicted"/>
<comment type="cofactor">
    <cofactor evidence="7">
        <name>Mg(2+)</name>
        <dbReference type="ChEBI" id="CHEBI:18420"/>
    </cofactor>
</comment>
<sequence>MIDIPNERSSHTQPTPRGGGLGFIIAFLVALLFTAIIPQFNFPADLFLPLILLPLAIIGFLDDRYNLPSSIRYLVQLGTALIAVVHYGSFPQPWLSNLGLSGEILVIAFTAIGFTALVNFYNFMDGLDGFITTITVLQLSFIALYLQQPLWWLLIASLLGFLYWNWSPAKIFMGDVGSTVLGAVMAIALIQVQDPTLAWSSLAITLPITADTIYTLVVRLTRRENIFQAHRTHIFQRLQQSGWSHAQVTLTYSALMIAIAVLIFIWGAIGSIISVVITILGIIVVELYLTRTKAINSLAS</sequence>
<evidence type="ECO:0000313" key="9">
    <source>
        <dbReference type="EMBL" id="UXE61000.1"/>
    </source>
</evidence>
<evidence type="ECO:0000256" key="6">
    <source>
        <dbReference type="ARBA" id="ARBA00023136"/>
    </source>
</evidence>
<evidence type="ECO:0000256" key="1">
    <source>
        <dbReference type="ARBA" id="ARBA00004651"/>
    </source>
</evidence>
<dbReference type="GO" id="GO:0016780">
    <property type="term" value="F:phosphotransferase activity, for other substituted phosphate groups"/>
    <property type="evidence" value="ECO:0007669"/>
    <property type="project" value="InterPro"/>
</dbReference>
<gene>
    <name evidence="9" type="ORF">KA717_37235</name>
</gene>
<feature type="binding site" evidence="7">
    <location>
        <position position="122"/>
    </location>
    <ligand>
        <name>Mg(2+)</name>
        <dbReference type="ChEBI" id="CHEBI:18420"/>
    </ligand>
</feature>
<dbReference type="GO" id="GO:0009103">
    <property type="term" value="P:lipopolysaccharide biosynthetic process"/>
    <property type="evidence" value="ECO:0007669"/>
    <property type="project" value="TreeGrafter"/>
</dbReference>
<dbReference type="AlphaFoldDB" id="A0A977PWZ5"/>
<dbReference type="GO" id="GO:0005886">
    <property type="term" value="C:plasma membrane"/>
    <property type="evidence" value="ECO:0007669"/>
    <property type="project" value="UniProtKB-SubCell"/>
</dbReference>
<keyword evidence="4 8" id="KW-0812">Transmembrane</keyword>
<protein>
    <submittedName>
        <fullName evidence="9">Glycosyltransferase family 4 protein</fullName>
    </submittedName>
</protein>
<comment type="subcellular location">
    <subcellularLocation>
        <location evidence="1">Cell membrane</location>
        <topology evidence="1">Multi-pass membrane protein</topology>
    </subcellularLocation>
</comment>
<keyword evidence="2" id="KW-1003">Cell membrane</keyword>
<dbReference type="InterPro" id="IPR000715">
    <property type="entry name" value="Glycosyl_transferase_4"/>
</dbReference>
<dbReference type="GO" id="GO:0071555">
    <property type="term" value="P:cell wall organization"/>
    <property type="evidence" value="ECO:0007669"/>
    <property type="project" value="TreeGrafter"/>
</dbReference>
<feature type="transmembrane region" description="Helical" evidence="8">
    <location>
        <begin position="46"/>
        <end position="61"/>
    </location>
</feature>
<evidence type="ECO:0000256" key="7">
    <source>
        <dbReference type="PIRSR" id="PIRSR600715-1"/>
    </source>
</evidence>
<dbReference type="KEGG" id="wna:KA717_37235"/>
<feature type="transmembrane region" description="Helical" evidence="8">
    <location>
        <begin position="102"/>
        <end position="120"/>
    </location>
</feature>
<feature type="transmembrane region" description="Helical" evidence="8">
    <location>
        <begin position="173"/>
        <end position="192"/>
    </location>
</feature>
<feature type="transmembrane region" description="Helical" evidence="8">
    <location>
        <begin position="127"/>
        <end position="144"/>
    </location>
</feature>
<dbReference type="PANTHER" id="PTHR22926:SF3">
    <property type="entry name" value="UNDECAPRENYL-PHOSPHATE ALPHA-N-ACETYLGLUCOSAMINYL 1-PHOSPHATE TRANSFERASE"/>
    <property type="match status" value="1"/>
</dbReference>
<organism evidence="9">
    <name type="scientific">Woronichinia naegeliana WA131</name>
    <dbReference type="NCBI Taxonomy" id="2824559"/>
    <lineage>
        <taxon>Bacteria</taxon>
        <taxon>Bacillati</taxon>
        <taxon>Cyanobacteriota</taxon>
        <taxon>Cyanophyceae</taxon>
        <taxon>Synechococcales</taxon>
        <taxon>Coelosphaeriaceae</taxon>
        <taxon>Woronichinia</taxon>
    </lineage>
</organism>
<feature type="transmembrane region" description="Helical" evidence="8">
    <location>
        <begin position="198"/>
        <end position="221"/>
    </location>
</feature>
<evidence type="ECO:0000256" key="8">
    <source>
        <dbReference type="SAM" id="Phobius"/>
    </source>
</evidence>
<evidence type="ECO:0000256" key="5">
    <source>
        <dbReference type="ARBA" id="ARBA00022989"/>
    </source>
</evidence>
<dbReference type="CDD" id="cd06854">
    <property type="entry name" value="GT_WbpL_WbcO_like"/>
    <property type="match status" value="1"/>
</dbReference>
<name>A0A977PWZ5_9CYAN</name>
<reference evidence="9" key="1">
    <citation type="submission" date="2021-04" db="EMBL/GenBank/DDBJ databases">
        <title>Genome sequence of Woronichinia naegeliana from Washington state freshwater lake bloom.</title>
        <authorList>
            <person name="Dreher T.W."/>
        </authorList>
    </citation>
    <scope>NUCLEOTIDE SEQUENCE</scope>
    <source>
        <strain evidence="9">WA131</strain>
    </source>
</reference>
<evidence type="ECO:0000256" key="2">
    <source>
        <dbReference type="ARBA" id="ARBA00022475"/>
    </source>
</evidence>
<feature type="transmembrane region" description="Helical" evidence="8">
    <location>
        <begin position="21"/>
        <end position="40"/>
    </location>
</feature>
<evidence type="ECO:0000256" key="4">
    <source>
        <dbReference type="ARBA" id="ARBA00022692"/>
    </source>
</evidence>
<feature type="binding site" evidence="7">
    <location>
        <position position="175"/>
    </location>
    <ligand>
        <name>Mg(2+)</name>
        <dbReference type="ChEBI" id="CHEBI:18420"/>
    </ligand>
</feature>
<dbReference type="GO" id="GO:0046872">
    <property type="term" value="F:metal ion binding"/>
    <property type="evidence" value="ECO:0007669"/>
    <property type="project" value="UniProtKB-KW"/>
</dbReference>
<dbReference type="GO" id="GO:0044038">
    <property type="term" value="P:cell wall macromolecule biosynthetic process"/>
    <property type="evidence" value="ECO:0007669"/>
    <property type="project" value="TreeGrafter"/>
</dbReference>
<feature type="transmembrane region" description="Helical" evidence="8">
    <location>
        <begin position="150"/>
        <end position="166"/>
    </location>
</feature>
<feature type="transmembrane region" description="Helical" evidence="8">
    <location>
        <begin position="272"/>
        <end position="289"/>
    </location>
</feature>